<dbReference type="GO" id="GO:0015074">
    <property type="term" value="P:DNA integration"/>
    <property type="evidence" value="ECO:0007669"/>
    <property type="project" value="InterPro"/>
</dbReference>
<dbReference type="InterPro" id="IPR013762">
    <property type="entry name" value="Integrase-like_cat_sf"/>
</dbReference>
<evidence type="ECO:0000313" key="2">
    <source>
        <dbReference type="EMBL" id="OEE37044.1"/>
    </source>
</evidence>
<name>A0A853R6W3_9VIBR</name>
<dbReference type="Proteomes" id="UP000094808">
    <property type="component" value="Unassembled WGS sequence"/>
</dbReference>
<dbReference type="GO" id="GO:0003677">
    <property type="term" value="F:DNA binding"/>
    <property type="evidence" value="ECO:0007669"/>
    <property type="project" value="InterPro"/>
</dbReference>
<proteinExistence type="predicted"/>
<dbReference type="Gene3D" id="1.10.443.10">
    <property type="entry name" value="Intergrase catalytic core"/>
    <property type="match status" value="1"/>
</dbReference>
<keyword evidence="1" id="KW-0233">DNA recombination</keyword>
<reference evidence="2 3" key="1">
    <citation type="journal article" date="2012" name="Science">
        <title>Ecological populations of bacteria act as socially cohesive units of antibiotic production and resistance.</title>
        <authorList>
            <person name="Cordero O.X."/>
            <person name="Wildschutte H."/>
            <person name="Kirkup B."/>
            <person name="Proehl S."/>
            <person name="Ngo L."/>
            <person name="Hussain F."/>
            <person name="Le Roux F."/>
            <person name="Mincer T."/>
            <person name="Polz M.F."/>
        </authorList>
    </citation>
    <scope>NUCLEOTIDE SEQUENCE [LARGE SCALE GENOMIC DNA]</scope>
    <source>
        <strain evidence="2 3">FS-238</strain>
    </source>
</reference>
<evidence type="ECO:0008006" key="4">
    <source>
        <dbReference type="Google" id="ProtNLM"/>
    </source>
</evidence>
<comment type="caution">
    <text evidence="2">The sequence shown here is derived from an EMBL/GenBank/DDBJ whole genome shotgun (WGS) entry which is preliminary data.</text>
</comment>
<dbReference type="AlphaFoldDB" id="A0A853R6W3"/>
<evidence type="ECO:0000256" key="1">
    <source>
        <dbReference type="ARBA" id="ARBA00023172"/>
    </source>
</evidence>
<accession>A0A853R6W3</accession>
<gene>
    <name evidence="2" type="ORF">A1QS_04650</name>
</gene>
<evidence type="ECO:0000313" key="3">
    <source>
        <dbReference type="Proteomes" id="UP000094808"/>
    </source>
</evidence>
<dbReference type="EMBL" id="AJYS02000160">
    <property type="protein sequence ID" value="OEE37044.1"/>
    <property type="molecule type" value="Genomic_DNA"/>
</dbReference>
<sequence>MSISFVLSECLSGIGEYNIKPYCEKRWLSLRDEIVWSGSDRIGYSREVRLSDATWKPIGEKIGISFNELGIEFEYEFKILILALYTSGIGEGMPPLKWSTIINGARSLMTIARFLCVKRIHSWIEFDKLNNLKTSHYCAEAISYVGANDKPSLCVSINTATKWLKCYGLLGKESLNLISDKFTPIVAAYQINGRKKHPVIPCGVLKKLISKVIYELDLINEIRDEWIRRQSDDIRRIEIGQYKIVNGRYRSICGGGDAAVTAKIGRIRGLVNVLVLAFTGMRDGEALALANDCLVTRESDTGELHYSLLSELTKTTDGSQKVEWVCGEIVSKYLTLISTLNEVVYEKATAIIEYLSSEISDEYLNELQQGLRYKYIFTVNYSLTSCGFYRMNKRPNSAAFNISDFFKIPLNTSDIEQLDRLGCNYKSVAPNNSDRHQPYKVGDYFNFTPHQFRHTFAWFIIANRLGELDDIRYQYKHLWQNMTLVYAQRGFESIGELLNIADEFSEHITSLTVNEIVEVSLDGNIAGHGGARFSSRIKEMLGNQVEENVQPHFKDINQLVEFISKNSNDLRGVGHGYCTKAKDCKVKNVADPSHCVYCDGYIATPRHLTYWKSIQLNCEDKIKKIESAPDGVREKLHSFSMVLKSNLEAARVIIEQLDPLRGVDQA</sequence>
<dbReference type="RefSeq" id="WP_017045313.1">
    <property type="nucleotide sequence ID" value="NZ_AJYS02000160.1"/>
</dbReference>
<organism evidence="2 3">
    <name type="scientific">Vibrio ordalii FS-238</name>
    <dbReference type="NCBI Taxonomy" id="617133"/>
    <lineage>
        <taxon>Bacteria</taxon>
        <taxon>Pseudomonadati</taxon>
        <taxon>Pseudomonadota</taxon>
        <taxon>Gammaproteobacteria</taxon>
        <taxon>Vibrionales</taxon>
        <taxon>Vibrionaceae</taxon>
        <taxon>Vibrio</taxon>
    </lineage>
</organism>
<keyword evidence="3" id="KW-1185">Reference proteome</keyword>
<dbReference type="InterPro" id="IPR011010">
    <property type="entry name" value="DNA_brk_join_enz"/>
</dbReference>
<dbReference type="SUPFAM" id="SSF56349">
    <property type="entry name" value="DNA breaking-rejoining enzymes"/>
    <property type="match status" value="1"/>
</dbReference>
<dbReference type="GO" id="GO:0006310">
    <property type="term" value="P:DNA recombination"/>
    <property type="evidence" value="ECO:0007669"/>
    <property type="project" value="UniProtKB-KW"/>
</dbReference>
<protein>
    <recommendedName>
        <fullName evidence="4">Integrase</fullName>
    </recommendedName>
</protein>